<dbReference type="EMBL" id="FOVP01000018">
    <property type="protein sequence ID" value="SFO17796.1"/>
    <property type="molecule type" value="Genomic_DNA"/>
</dbReference>
<reference evidence="3" key="1">
    <citation type="submission" date="2016-10" db="EMBL/GenBank/DDBJ databases">
        <authorList>
            <person name="Varghese N."/>
            <person name="Submissions S."/>
        </authorList>
    </citation>
    <scope>NUCLEOTIDE SEQUENCE [LARGE SCALE GENOMIC DNA]</scope>
    <source>
        <strain evidence="3">DSM 28463</strain>
    </source>
</reference>
<name>A0A1I5F2G1_9RHOB</name>
<dbReference type="Pfam" id="PF02436">
    <property type="entry name" value="PYC_OADA"/>
    <property type="match status" value="1"/>
</dbReference>
<evidence type="ECO:0000313" key="2">
    <source>
        <dbReference type="EMBL" id="SFO17796.1"/>
    </source>
</evidence>
<protein>
    <submittedName>
        <fullName evidence="2">Oxaloacetate decarboxylase, alpha subunit</fullName>
    </submittedName>
</protein>
<dbReference type="GO" id="GO:0005737">
    <property type="term" value="C:cytoplasm"/>
    <property type="evidence" value="ECO:0007669"/>
    <property type="project" value="TreeGrafter"/>
</dbReference>
<evidence type="ECO:0000259" key="1">
    <source>
        <dbReference type="PROSITE" id="PS50991"/>
    </source>
</evidence>
<dbReference type="InterPro" id="IPR055268">
    <property type="entry name" value="PCB-like"/>
</dbReference>
<dbReference type="InterPro" id="IPR013785">
    <property type="entry name" value="Aldolase_TIM"/>
</dbReference>
<proteinExistence type="predicted"/>
<dbReference type="Proteomes" id="UP000198599">
    <property type="component" value="Unassembled WGS sequence"/>
</dbReference>
<dbReference type="PANTHER" id="PTHR43778">
    <property type="entry name" value="PYRUVATE CARBOXYLASE"/>
    <property type="match status" value="1"/>
</dbReference>
<dbReference type="Gene3D" id="3.20.20.70">
    <property type="entry name" value="Aldolase class I"/>
    <property type="match status" value="1"/>
</dbReference>
<dbReference type="NCBIfam" id="NF006761">
    <property type="entry name" value="PRK09282.1"/>
    <property type="match status" value="1"/>
</dbReference>
<dbReference type="GO" id="GO:0006094">
    <property type="term" value="P:gluconeogenesis"/>
    <property type="evidence" value="ECO:0007669"/>
    <property type="project" value="TreeGrafter"/>
</dbReference>
<evidence type="ECO:0000313" key="3">
    <source>
        <dbReference type="Proteomes" id="UP000198599"/>
    </source>
</evidence>
<keyword evidence="3" id="KW-1185">Reference proteome</keyword>
<dbReference type="SUPFAM" id="SSF89000">
    <property type="entry name" value="post-HMGL domain-like"/>
    <property type="match status" value="1"/>
</dbReference>
<dbReference type="OrthoDB" id="9769961at2"/>
<dbReference type="Pfam" id="PF00682">
    <property type="entry name" value="HMGL-like"/>
    <property type="match status" value="1"/>
</dbReference>
<dbReference type="AlphaFoldDB" id="A0A1I5F2G1"/>
<dbReference type="PROSITE" id="PS50991">
    <property type="entry name" value="PYR_CT"/>
    <property type="match status" value="1"/>
</dbReference>
<dbReference type="PANTHER" id="PTHR43778:SF2">
    <property type="entry name" value="PYRUVATE CARBOXYLASE, MITOCHONDRIAL"/>
    <property type="match status" value="1"/>
</dbReference>
<gene>
    <name evidence="2" type="ORF">SAMN04487859_11815</name>
</gene>
<dbReference type="InterPro" id="IPR000891">
    <property type="entry name" value="PYR_CT"/>
</dbReference>
<dbReference type="InterPro" id="IPR003379">
    <property type="entry name" value="Carboxylase_cons_dom"/>
</dbReference>
<dbReference type="RefSeq" id="WP_092840841.1">
    <property type="nucleotide sequence ID" value="NZ_FOVP01000018.1"/>
</dbReference>
<feature type="domain" description="Pyruvate carboxyltransferase" evidence="1">
    <location>
        <begin position="5"/>
        <end position="266"/>
    </location>
</feature>
<accession>A0A1I5F2G1</accession>
<dbReference type="STRING" id="1005928.SAMN04487859_11815"/>
<dbReference type="GO" id="GO:0004736">
    <property type="term" value="F:pyruvate carboxylase activity"/>
    <property type="evidence" value="ECO:0007669"/>
    <property type="project" value="TreeGrafter"/>
</dbReference>
<sequence length="482" mass="53738">MSRQVRFIDVTLRDAHQCLWATRMTTGMMKDIAPFLDTAGFEAIDLVGGAVFDVCVRFLREDPWERMRILNQWITRTPLIIHTRGQSLFTFEFFPDDIVKLAAERFAANGMRYHTPYDPLNDIRNLKIPVQSARELGIHTVPGLVYTWSPVHTDDYYRKKAAELVRIGVDGVFIKDPSGLLTPERVATLVPAIKEAIGDLPLQLHSHCLSGLAPYVALQAVEHGVEVVHTATSTLANGASHPPTEQVVENCRRRGHTADLDLGAIREVAERLDYIARVEGKPVGQPMEYDEFHFHHQVAGGMISNLKVQLETVGLADRITEILEEAGRVRADLGYPIVVSPFAQYIVTQAVLNVTSQDNGGARYDSVPDEIQLYARGGYGEIAGEIDPNLYDKLTGGKEVITERAGALLAPGIERIRNARGPFASDDDLLLAAFYDDTQFRALKQAGPVNTEYRLAETPLLTLLKEVARRDDIKTFHFFQKP</sequence>
<dbReference type="SUPFAM" id="SSF51569">
    <property type="entry name" value="Aldolase"/>
    <property type="match status" value="1"/>
</dbReference>
<organism evidence="2 3">
    <name type="scientific">Roseovarius lutimaris</name>
    <dbReference type="NCBI Taxonomy" id="1005928"/>
    <lineage>
        <taxon>Bacteria</taxon>
        <taxon>Pseudomonadati</taxon>
        <taxon>Pseudomonadota</taxon>
        <taxon>Alphaproteobacteria</taxon>
        <taxon>Rhodobacterales</taxon>
        <taxon>Roseobacteraceae</taxon>
        <taxon>Roseovarius</taxon>
    </lineage>
</organism>
<dbReference type="CDD" id="cd07937">
    <property type="entry name" value="DRE_TIM_PC_TC_5S"/>
    <property type="match status" value="1"/>
</dbReference>